<proteinExistence type="predicted"/>
<keyword evidence="1" id="KW-0378">Hydrolase</keyword>
<dbReference type="Gene3D" id="3.40.91.50">
    <property type="match status" value="1"/>
</dbReference>
<organism evidence="1 2">
    <name type="scientific">[Clostridium] polysaccharolyticum</name>
    <dbReference type="NCBI Taxonomy" id="29364"/>
    <lineage>
        <taxon>Bacteria</taxon>
        <taxon>Bacillati</taxon>
        <taxon>Bacillota</taxon>
        <taxon>Clostridia</taxon>
        <taxon>Lachnospirales</taxon>
        <taxon>Lachnospiraceae</taxon>
    </lineage>
</organism>
<dbReference type="OrthoDB" id="5314016at2"/>
<dbReference type="InterPro" id="IPR018573">
    <property type="entry name" value="Restrct_endonuc_II_AlwI"/>
</dbReference>
<dbReference type="Pfam" id="PF09491">
    <property type="entry name" value="RE_AlwI"/>
    <property type="match status" value="1"/>
</dbReference>
<accession>A0A1I0CL33</accession>
<evidence type="ECO:0000313" key="1">
    <source>
        <dbReference type="EMBL" id="SET20182.1"/>
    </source>
</evidence>
<evidence type="ECO:0000313" key="2">
    <source>
        <dbReference type="Proteomes" id="UP000199800"/>
    </source>
</evidence>
<name>A0A1I0CL33_9FIRM</name>
<gene>
    <name evidence="1" type="ORF">SAMN04487772_11059</name>
</gene>
<dbReference type="RefSeq" id="WP_092477785.1">
    <property type="nucleotide sequence ID" value="NZ_FOHN01000010.1"/>
</dbReference>
<keyword evidence="1" id="KW-0255">Endonuclease</keyword>
<protein>
    <submittedName>
        <fullName evidence="1">AlwI restriction endonuclease</fullName>
    </submittedName>
</protein>
<reference evidence="1 2" key="1">
    <citation type="submission" date="2016-10" db="EMBL/GenBank/DDBJ databases">
        <authorList>
            <person name="de Groot N.N."/>
        </authorList>
    </citation>
    <scope>NUCLEOTIDE SEQUENCE [LARGE SCALE GENOMIC DNA]</scope>
    <source>
        <strain evidence="1 2">DSM 1801</strain>
    </source>
</reference>
<keyword evidence="1" id="KW-0540">Nuclease</keyword>
<dbReference type="STRING" id="29364.SAMN04487772_11059"/>
<dbReference type="Proteomes" id="UP000199800">
    <property type="component" value="Unassembled WGS sequence"/>
</dbReference>
<keyword evidence="2" id="KW-1185">Reference proteome</keyword>
<sequence length="67" mass="7910">MTLSKMIDITDLDTLLIQNFLIVLMEGTTQRHGEMEPVSRHLANYMIDEDENAYCTFVSDNLRFYYE</sequence>
<dbReference type="GO" id="GO:0004519">
    <property type="term" value="F:endonuclease activity"/>
    <property type="evidence" value="ECO:0007669"/>
    <property type="project" value="UniProtKB-KW"/>
</dbReference>
<dbReference type="AlphaFoldDB" id="A0A1I0CL33"/>
<dbReference type="EMBL" id="FOHN01000010">
    <property type="protein sequence ID" value="SET20182.1"/>
    <property type="molecule type" value="Genomic_DNA"/>
</dbReference>